<dbReference type="InterPro" id="IPR029058">
    <property type="entry name" value="AB_hydrolase_fold"/>
</dbReference>
<reference evidence="5 6" key="2">
    <citation type="journal article" date="2011" name="Stand. Genomic Sci.">
        <title>Complete genome sequence of Tsukamurella paurometabola type strain (no. 33).</title>
        <authorList>
            <person name="Munk A.C."/>
            <person name="Lapidus A."/>
            <person name="Lucas S."/>
            <person name="Nolan M."/>
            <person name="Tice H."/>
            <person name="Cheng J.F."/>
            <person name="Del Rio T.G."/>
            <person name="Goodwin L."/>
            <person name="Pitluck S."/>
            <person name="Liolios K."/>
            <person name="Huntemann M."/>
            <person name="Ivanova N."/>
            <person name="Mavromatis K."/>
            <person name="Mikhailova N."/>
            <person name="Pati A."/>
            <person name="Chen A."/>
            <person name="Palaniappan K."/>
            <person name="Tapia R."/>
            <person name="Han C."/>
            <person name="Land M."/>
            <person name="Hauser L."/>
            <person name="Chang Y.J."/>
            <person name="Jeffries C.D."/>
            <person name="Brettin T."/>
            <person name="Yasawong M."/>
            <person name="Brambilla E.M."/>
            <person name="Rohde M."/>
            <person name="Sikorski J."/>
            <person name="Goker M."/>
            <person name="Detter J.C."/>
            <person name="Woyke T."/>
            <person name="Bristow J."/>
            <person name="Eisen J.A."/>
            <person name="Markowitz V."/>
            <person name="Hugenholtz P."/>
            <person name="Kyrpides N.C."/>
            <person name="Klenk H.P."/>
        </authorList>
    </citation>
    <scope>NUCLEOTIDE SEQUENCE [LARGE SCALE GENOMIC DNA]</scope>
    <source>
        <strain evidence="6">ATCC 8368 / DSM 20162 / CCUG 35730 / CIP 100753 / JCM 10117 / KCTC 9821 / NBRC 16120 / NCIMB 702349 / NCTC 13040</strain>
        <plasmid evidence="5">pTpau01</plasmid>
    </source>
</reference>
<dbReference type="SUPFAM" id="SSF53474">
    <property type="entry name" value="alpha/beta-Hydrolases"/>
    <property type="match status" value="1"/>
</dbReference>
<comment type="catalytic activity">
    <reaction evidence="3">
        <text>a fatty acyl-CoA + H2O = a fatty acid + CoA + H(+)</text>
        <dbReference type="Rhea" id="RHEA:16781"/>
        <dbReference type="ChEBI" id="CHEBI:15377"/>
        <dbReference type="ChEBI" id="CHEBI:15378"/>
        <dbReference type="ChEBI" id="CHEBI:28868"/>
        <dbReference type="ChEBI" id="CHEBI:57287"/>
        <dbReference type="ChEBI" id="CHEBI:77636"/>
    </reaction>
</comment>
<evidence type="ECO:0000256" key="3">
    <source>
        <dbReference type="ARBA" id="ARBA00024293"/>
    </source>
</evidence>
<dbReference type="PANTHER" id="PTHR11487">
    <property type="entry name" value="THIOESTERASE"/>
    <property type="match status" value="1"/>
</dbReference>
<dbReference type="Pfam" id="PF00975">
    <property type="entry name" value="Thioesterase"/>
    <property type="match status" value="1"/>
</dbReference>
<dbReference type="RefSeq" id="WP_013128864.1">
    <property type="nucleotide sequence ID" value="NC_014159.1"/>
</dbReference>
<accession>D5UZ37</accession>
<evidence type="ECO:0000259" key="4">
    <source>
        <dbReference type="Pfam" id="PF00975"/>
    </source>
</evidence>
<geneLocation type="plasmid" evidence="5 6">
    <name>pTpau01</name>
</geneLocation>
<gene>
    <name evidence="5" type="ordered locus">Tpau_4323</name>
</gene>
<dbReference type="Gene3D" id="3.40.50.1820">
    <property type="entry name" value="alpha/beta hydrolase"/>
    <property type="match status" value="1"/>
</dbReference>
<evidence type="ECO:0000313" key="6">
    <source>
        <dbReference type="Proteomes" id="UP000001213"/>
    </source>
</evidence>
<organism evidence="5 6">
    <name type="scientific">Tsukamurella paurometabola (strain ATCC 8368 / DSM 20162 / CCUG 35730 / CIP 100753 / JCM 10117 / KCTC 9821 / NBRC 16120 / NCIMB 702349 / NCTC 13040)</name>
    <name type="common">Corynebacterium paurometabolum</name>
    <dbReference type="NCBI Taxonomy" id="521096"/>
    <lineage>
        <taxon>Bacteria</taxon>
        <taxon>Bacillati</taxon>
        <taxon>Actinomycetota</taxon>
        <taxon>Actinomycetes</taxon>
        <taxon>Mycobacteriales</taxon>
        <taxon>Tsukamurellaceae</taxon>
        <taxon>Tsukamurella</taxon>
    </lineage>
</organism>
<dbReference type="HOGENOM" id="CLU_070456_1_2_11"/>
<keyword evidence="5" id="KW-0614">Plasmid</keyword>
<reference evidence="6" key="1">
    <citation type="submission" date="2010-03" db="EMBL/GenBank/DDBJ databases">
        <title>The complete plasmid of Tsukamurella paurometabola DSM 20162.</title>
        <authorList>
            <consortium name="US DOE Joint Genome Institute (JGI-PGF)"/>
            <person name="Lucas S."/>
            <person name="Copeland A."/>
            <person name="Lapidus A."/>
            <person name="Glavina del Rio T."/>
            <person name="Dalin E."/>
            <person name="Tice H."/>
            <person name="Bruce D."/>
            <person name="Goodwin L."/>
            <person name="Pitluck S."/>
            <person name="Kyrpides N."/>
            <person name="Mavromatis K."/>
            <person name="Ivanova N."/>
            <person name="Mikhailova N."/>
            <person name="Munk A.C."/>
            <person name="Brettin T."/>
            <person name="Detter J.C."/>
            <person name="Tapia R."/>
            <person name="Han C."/>
            <person name="Larimer F."/>
            <person name="Land M."/>
            <person name="Hauser L."/>
            <person name="Markowitz V."/>
            <person name="Cheng J.-F."/>
            <person name="Hugenholtz P."/>
            <person name="Woyke T."/>
            <person name="Wu D."/>
            <person name="Jando M."/>
            <person name="Brambilla E."/>
            <person name="Klenk H.-P."/>
            <person name="Eisen J.A."/>
        </authorList>
    </citation>
    <scope>NUCLEOTIDE SEQUENCE [LARGE SCALE GENOMIC DNA]</scope>
    <source>
        <strain evidence="6">ATCC 8368 / DSM 20162 / CCUG 35730 / CIP 100753 / JCM 10117 / KCTC 9821 / NBRC 16120 / NCIMB 702349 / NCTC 13040</strain>
        <plasmid evidence="6">pTpau01</plasmid>
    </source>
</reference>
<evidence type="ECO:0000256" key="2">
    <source>
        <dbReference type="ARBA" id="ARBA00015007"/>
    </source>
</evidence>
<dbReference type="InterPro" id="IPR001031">
    <property type="entry name" value="Thioesterase"/>
</dbReference>
<dbReference type="GO" id="GO:0008610">
    <property type="term" value="P:lipid biosynthetic process"/>
    <property type="evidence" value="ECO:0007669"/>
    <property type="project" value="TreeGrafter"/>
</dbReference>
<protein>
    <recommendedName>
        <fullName evidence="2">Thioesterase TesA</fullName>
    </recommendedName>
</protein>
<dbReference type="KEGG" id="tpr:Tpau_4323"/>
<dbReference type="PANTHER" id="PTHR11487:SF0">
    <property type="entry name" value="S-ACYL FATTY ACID SYNTHASE THIOESTERASE, MEDIUM CHAIN"/>
    <property type="match status" value="1"/>
</dbReference>
<feature type="domain" description="Thioesterase" evidence="4">
    <location>
        <begin position="21"/>
        <end position="242"/>
    </location>
</feature>
<comment type="similarity">
    <text evidence="1">Belongs to the thioesterase family.</text>
</comment>
<name>D5UZ37_TSUPD</name>
<dbReference type="eggNOG" id="COG3208">
    <property type="taxonomic scope" value="Bacteria"/>
</dbReference>
<dbReference type="AlphaFoldDB" id="D5UZ37"/>
<proteinExistence type="inferred from homology"/>
<dbReference type="InterPro" id="IPR012223">
    <property type="entry name" value="TEII"/>
</dbReference>
<dbReference type="EMBL" id="CP001967">
    <property type="protein sequence ID" value="ADG80884.1"/>
    <property type="molecule type" value="Genomic_DNA"/>
</dbReference>
<sequence>MSTNRGWVRQFHPAGPESARTVVLFPHAGGGASAYRLLSAALTEAGARVLIVQYPGRQDRAAEPHPGSLSGLAQGAVADLRPQLDGGPLTLFGHSMGAIVAFEAVRALEAAGITVAHLVPSAGVAPSRIAELPPHPSTDEALLARAALLDGSDPAVLAESAIARMALPAMRADFAAFDAYTCGAGVTVDAPVTALGGLDDPAVPPAHLHQWSAHTTAGAAVQLLPGGHFFVDAQIPAVVRLLAPSGVRA</sequence>
<evidence type="ECO:0000256" key="1">
    <source>
        <dbReference type="ARBA" id="ARBA00007169"/>
    </source>
</evidence>
<dbReference type="Proteomes" id="UP000001213">
    <property type="component" value="Plasmid pTpau01"/>
</dbReference>
<keyword evidence="6" id="KW-1185">Reference proteome</keyword>
<evidence type="ECO:0000313" key="5">
    <source>
        <dbReference type="EMBL" id="ADG80884.1"/>
    </source>
</evidence>